<comment type="subcellular location">
    <subcellularLocation>
        <location evidence="1">Cytoplasm</location>
    </subcellularLocation>
</comment>
<keyword evidence="8 10" id="KW-0808">Transferase</keyword>
<evidence type="ECO:0000256" key="5">
    <source>
        <dbReference type="ARBA" id="ARBA00021980"/>
    </source>
</evidence>
<evidence type="ECO:0000256" key="6">
    <source>
        <dbReference type="ARBA" id="ARBA00022490"/>
    </source>
</evidence>
<dbReference type="PANTHER" id="PTHR43691:SF11">
    <property type="entry name" value="FI09636P-RELATED"/>
    <property type="match status" value="1"/>
</dbReference>
<dbReference type="GO" id="GO:0005829">
    <property type="term" value="C:cytosol"/>
    <property type="evidence" value="ECO:0007669"/>
    <property type="project" value="TreeGrafter"/>
</dbReference>
<accession>A0A4V7I744</accession>
<comment type="catalytic activity">
    <reaction evidence="9 10">
        <text>uridine + phosphate = alpha-D-ribose 1-phosphate + uracil</text>
        <dbReference type="Rhea" id="RHEA:24388"/>
        <dbReference type="ChEBI" id="CHEBI:16704"/>
        <dbReference type="ChEBI" id="CHEBI:17568"/>
        <dbReference type="ChEBI" id="CHEBI:43474"/>
        <dbReference type="ChEBI" id="CHEBI:57720"/>
        <dbReference type="EC" id="2.4.2.3"/>
    </reaction>
</comment>
<dbReference type="NCBIfam" id="NF008383">
    <property type="entry name" value="PRK11178.1"/>
    <property type="match status" value="1"/>
</dbReference>
<organism evidence="12 13">
    <name type="scientific">Bibersteinia trehalosi USDA-ARS-USMARC-188</name>
    <dbReference type="NCBI Taxonomy" id="1263829"/>
    <lineage>
        <taxon>Bacteria</taxon>
        <taxon>Pseudomonadati</taxon>
        <taxon>Pseudomonadota</taxon>
        <taxon>Gammaproteobacteria</taxon>
        <taxon>Pasteurellales</taxon>
        <taxon>Pasteurellaceae</taxon>
        <taxon>Bibersteinia</taxon>
    </lineage>
</organism>
<dbReference type="InterPro" id="IPR035994">
    <property type="entry name" value="Nucleoside_phosphorylase_sf"/>
</dbReference>
<dbReference type="GO" id="GO:0044206">
    <property type="term" value="P:UMP salvage"/>
    <property type="evidence" value="ECO:0007669"/>
    <property type="project" value="UniProtKB-UniPathway"/>
</dbReference>
<dbReference type="AlphaFoldDB" id="A0A4V7I744"/>
<dbReference type="Proteomes" id="UP000019091">
    <property type="component" value="Chromosome"/>
</dbReference>
<dbReference type="PANTHER" id="PTHR43691">
    <property type="entry name" value="URIDINE PHOSPHORYLASE"/>
    <property type="match status" value="1"/>
</dbReference>
<comment type="pathway">
    <text evidence="2 10">Pyrimidine metabolism; UMP biosynthesis via salvage pathway; uracil from uridine (phosphorylase route): step 1/1.</text>
</comment>
<dbReference type="Pfam" id="PF01048">
    <property type="entry name" value="PNP_UDP_1"/>
    <property type="match status" value="1"/>
</dbReference>
<dbReference type="InterPro" id="IPR010058">
    <property type="entry name" value="Uridine_phosphorylase"/>
</dbReference>
<dbReference type="PROSITE" id="PS01232">
    <property type="entry name" value="PNP_UDP_1"/>
    <property type="match status" value="1"/>
</dbReference>
<evidence type="ECO:0000256" key="4">
    <source>
        <dbReference type="ARBA" id="ARBA00011888"/>
    </source>
</evidence>
<evidence type="ECO:0000313" key="12">
    <source>
        <dbReference type="EMBL" id="AHG80833.1"/>
    </source>
</evidence>
<proteinExistence type="inferred from homology"/>
<dbReference type="KEGG" id="btre:F542_1150"/>
<keyword evidence="7 10" id="KW-0328">Glycosyltransferase</keyword>
<dbReference type="EC" id="2.4.2.3" evidence="4 10"/>
<evidence type="ECO:0000256" key="3">
    <source>
        <dbReference type="ARBA" id="ARBA00010456"/>
    </source>
</evidence>
<evidence type="ECO:0000256" key="9">
    <source>
        <dbReference type="ARBA" id="ARBA00048447"/>
    </source>
</evidence>
<dbReference type="GO" id="GO:0004850">
    <property type="term" value="F:uridine phosphorylase activity"/>
    <property type="evidence" value="ECO:0007669"/>
    <property type="project" value="UniProtKB-EC"/>
</dbReference>
<evidence type="ECO:0000256" key="8">
    <source>
        <dbReference type="ARBA" id="ARBA00022679"/>
    </source>
</evidence>
<evidence type="ECO:0000256" key="7">
    <source>
        <dbReference type="ARBA" id="ARBA00022676"/>
    </source>
</evidence>
<feature type="domain" description="Nucleoside phosphorylase" evidence="11">
    <location>
        <begin position="54"/>
        <end position="277"/>
    </location>
</feature>
<comment type="function">
    <text evidence="10">Catalyzes the reversible phosphorylytic cleavage of uridine to uracil and ribose-1-phosphate.</text>
</comment>
<evidence type="ECO:0000313" key="13">
    <source>
        <dbReference type="Proteomes" id="UP000019091"/>
    </source>
</evidence>
<dbReference type="EMBL" id="CP006954">
    <property type="protein sequence ID" value="AHG80833.1"/>
    <property type="molecule type" value="Genomic_DNA"/>
</dbReference>
<dbReference type="GO" id="GO:0009166">
    <property type="term" value="P:nucleotide catabolic process"/>
    <property type="evidence" value="ECO:0007669"/>
    <property type="project" value="InterPro"/>
</dbReference>
<evidence type="ECO:0000259" key="11">
    <source>
        <dbReference type="Pfam" id="PF01048"/>
    </source>
</evidence>
<gene>
    <name evidence="12" type="ORF">F542_1150</name>
</gene>
<evidence type="ECO:0000256" key="1">
    <source>
        <dbReference type="ARBA" id="ARBA00004496"/>
    </source>
</evidence>
<dbReference type="InterPro" id="IPR018016">
    <property type="entry name" value="Nucleoside_phosphorylase_CS"/>
</dbReference>
<sequence>MINFTKSEILCKKSLLIHRLYCDNLNASHHSIKELKMSEVFHLGLTKAMLKGATVAIVPGDPARSERIAAKMDNPEFLVSTREFTSWLGYVNGKPIVVCSTGIGGPSVSICVEELAQLGIRTFLRIGTTGAIQEHINVGDILITTGAVRLDGASQHFAPLEFPAVADFHCTTTLFDAAQKHGVKPYVGITASSDTFYPGQERYDTYTGRVTRRFQGSLKQWQELGVMNFEMESATLFTMCSALGLKAGMVAGVIVNRTQQEIPNEETMKDTEDKAVTVVVEAAGKLASE</sequence>
<dbReference type="CDD" id="cd17767">
    <property type="entry name" value="UP_EcUdp-like"/>
    <property type="match status" value="1"/>
</dbReference>
<dbReference type="InterPro" id="IPR000845">
    <property type="entry name" value="Nucleoside_phosphorylase_d"/>
</dbReference>
<name>A0A4V7I744_BIBTR</name>
<dbReference type="UniPathway" id="UPA00574">
    <property type="reaction ID" value="UER00633"/>
</dbReference>
<dbReference type="NCBIfam" id="TIGR01718">
    <property type="entry name" value="Uridine-psphlse"/>
    <property type="match status" value="1"/>
</dbReference>
<reference evidence="12 13" key="1">
    <citation type="journal article" date="2014" name="Genome Announc.">
        <title>Complete Closed Genome Sequences of Three Bibersteinia trehalosi Nasopharyngeal Isolates from Cattle with Shipping Fever.</title>
        <authorList>
            <person name="Harhay G.P."/>
            <person name="McVey D.S."/>
            <person name="Koren S."/>
            <person name="Phillippy A.M."/>
            <person name="Bono J."/>
            <person name="Harhay D.M."/>
            <person name="Clawson M.L."/>
            <person name="Heaton M.P."/>
            <person name="Chitko-McKown C.G."/>
            <person name="Korlach J."/>
            <person name="Smith T.P."/>
        </authorList>
    </citation>
    <scope>NUCLEOTIDE SEQUENCE [LARGE SCALE GENOMIC DNA]</scope>
    <source>
        <strain evidence="12 13">USDA-ARS-USMARC-188</strain>
    </source>
</reference>
<evidence type="ECO:0000256" key="2">
    <source>
        <dbReference type="ARBA" id="ARBA00004825"/>
    </source>
</evidence>
<dbReference type="GO" id="GO:0009164">
    <property type="term" value="P:nucleoside catabolic process"/>
    <property type="evidence" value="ECO:0007669"/>
    <property type="project" value="UniProtKB-ARBA"/>
</dbReference>
<protein>
    <recommendedName>
        <fullName evidence="5 10">Uridine phosphorylase</fullName>
        <ecNumber evidence="4 10">2.4.2.3</ecNumber>
    </recommendedName>
</protein>
<keyword evidence="6" id="KW-0963">Cytoplasm</keyword>
<dbReference type="SUPFAM" id="SSF53167">
    <property type="entry name" value="Purine and uridine phosphorylases"/>
    <property type="match status" value="1"/>
</dbReference>
<comment type="similarity">
    <text evidence="3 10">Belongs to the PNP/UDP phosphorylase family.</text>
</comment>
<dbReference type="Gene3D" id="3.40.50.1580">
    <property type="entry name" value="Nucleoside phosphorylase domain"/>
    <property type="match status" value="1"/>
</dbReference>
<evidence type="ECO:0000256" key="10">
    <source>
        <dbReference type="RuleBase" id="RU361131"/>
    </source>
</evidence>